<sequence>MVGDCLFNDIENVIRLSSLSCHEEELPTSRWEELASSMSDLFIRFRNIDFEKLPHRCLVKLLIVIFGCLGNDISTRKITRRNGHLVTLAQELLNSFISSFGVVDVGGLLAASLPECATEAPVFDLILRESAHCIARLCDDSDGGSLSRGPLFRDALVWTTCMVHFPTLRDAQQLAVLHPLSLQLIEDYRCQLKVLGLKVLIHLTQEVVVASWRTTGRAEATLESLTCQRSIHSENAQLVELTYDCISALIPLLEPTPRKRWYSKVVDILLCDLALEASLNKRIVLLRHISKLIGVLGQEILVHSRRLLKAAELSLLTPRAPSYRGETHSQEHESFLLQLNILKKYVDLVADHLLPDIVPMILPLIVAFVDLEWSRKGVDLNSSSVENMVHIIIEILGKLAAADATMVRDTLVACSDLFPSIIPVLCRSTFT</sequence>
<proteinExistence type="predicted"/>
<dbReference type="Proteomes" id="UP000282613">
    <property type="component" value="Unassembled WGS sequence"/>
</dbReference>
<organism evidence="3">
    <name type="scientific">Taenia asiatica</name>
    <name type="common">Asian tapeworm</name>
    <dbReference type="NCBI Taxonomy" id="60517"/>
    <lineage>
        <taxon>Eukaryota</taxon>
        <taxon>Metazoa</taxon>
        <taxon>Spiralia</taxon>
        <taxon>Lophotrochozoa</taxon>
        <taxon>Platyhelminthes</taxon>
        <taxon>Cestoda</taxon>
        <taxon>Eucestoda</taxon>
        <taxon>Cyclophyllidea</taxon>
        <taxon>Taeniidae</taxon>
        <taxon>Taenia</taxon>
    </lineage>
</organism>
<dbReference type="EMBL" id="UYRS01018349">
    <property type="protein sequence ID" value="VDK33439.1"/>
    <property type="molecule type" value="Genomic_DNA"/>
</dbReference>
<dbReference type="AlphaFoldDB" id="A0A0R3W3F4"/>
<dbReference type="PANTHER" id="PTHR14873:SF1">
    <property type="entry name" value="OS06G0694100 PROTEIN"/>
    <property type="match status" value="1"/>
</dbReference>
<name>A0A0R3W3F4_TAEAS</name>
<reference evidence="1 2" key="2">
    <citation type="submission" date="2018-11" db="EMBL/GenBank/DDBJ databases">
        <authorList>
            <consortium name="Pathogen Informatics"/>
        </authorList>
    </citation>
    <scope>NUCLEOTIDE SEQUENCE [LARGE SCALE GENOMIC DNA]</scope>
</reference>
<dbReference type="PANTHER" id="PTHR14873">
    <property type="entry name" value="OS06G0694100 PROTEIN"/>
    <property type="match status" value="1"/>
</dbReference>
<reference evidence="3" key="1">
    <citation type="submission" date="2017-02" db="UniProtKB">
        <authorList>
            <consortium name="WormBaseParasite"/>
        </authorList>
    </citation>
    <scope>IDENTIFICATION</scope>
</reference>
<evidence type="ECO:0000313" key="2">
    <source>
        <dbReference type="Proteomes" id="UP000282613"/>
    </source>
</evidence>
<evidence type="ECO:0000313" key="1">
    <source>
        <dbReference type="EMBL" id="VDK33439.1"/>
    </source>
</evidence>
<protein>
    <submittedName>
        <fullName evidence="3">TELO2-interacting protein 1 homolog</fullName>
    </submittedName>
</protein>
<gene>
    <name evidence="1" type="ORF">TASK_LOCUS4448</name>
</gene>
<accession>A0A0R3W3F4</accession>
<dbReference type="WBParaSite" id="TASK_0000444701-mRNA-1">
    <property type="protein sequence ID" value="TASK_0000444701-mRNA-1"/>
    <property type="gene ID" value="TASK_0000444701"/>
</dbReference>
<evidence type="ECO:0000313" key="3">
    <source>
        <dbReference type="WBParaSite" id="TASK_0000444701-mRNA-1"/>
    </source>
</evidence>
<dbReference type="OrthoDB" id="6263063at2759"/>
<keyword evidence="2" id="KW-1185">Reference proteome</keyword>